<comment type="subunit">
    <text evidence="2">Interacts with ribosomal protein uL14 (rplN).</text>
</comment>
<dbReference type="EMBL" id="SHBG01000006">
    <property type="protein sequence ID" value="RZO25343.1"/>
    <property type="molecule type" value="Genomic_DNA"/>
</dbReference>
<evidence type="ECO:0000256" key="2">
    <source>
        <dbReference type="HAMAP-Rule" id="MF_01477"/>
    </source>
</evidence>
<dbReference type="Gene3D" id="3.30.460.10">
    <property type="entry name" value="Beta Polymerase, domain 2"/>
    <property type="match status" value="1"/>
</dbReference>
<dbReference type="GO" id="GO:0043023">
    <property type="term" value="F:ribosomal large subunit binding"/>
    <property type="evidence" value="ECO:0007669"/>
    <property type="project" value="TreeGrafter"/>
</dbReference>
<proteinExistence type="inferred from homology"/>
<dbReference type="GO" id="GO:0005737">
    <property type="term" value="C:cytoplasm"/>
    <property type="evidence" value="ECO:0007669"/>
    <property type="project" value="UniProtKB-SubCell"/>
</dbReference>
<evidence type="ECO:0000313" key="4">
    <source>
        <dbReference type="Proteomes" id="UP000315498"/>
    </source>
</evidence>
<dbReference type="InterPro" id="IPR043519">
    <property type="entry name" value="NT_sf"/>
</dbReference>
<dbReference type="HAMAP" id="MF_01477">
    <property type="entry name" value="Iojap_RsfS"/>
    <property type="match status" value="1"/>
</dbReference>
<dbReference type="PANTHER" id="PTHR21043">
    <property type="entry name" value="IOJAP SUPERFAMILY ORTHOLOG"/>
    <property type="match status" value="1"/>
</dbReference>
<dbReference type="Pfam" id="PF02410">
    <property type="entry name" value="RsfS"/>
    <property type="match status" value="1"/>
</dbReference>
<keyword evidence="2" id="KW-0810">Translation regulation</keyword>
<keyword evidence="2" id="KW-0678">Repressor</keyword>
<evidence type="ECO:0000256" key="1">
    <source>
        <dbReference type="ARBA" id="ARBA00010574"/>
    </source>
</evidence>
<organism evidence="3 4">
    <name type="scientific">SAR86 cluster bacterium</name>
    <dbReference type="NCBI Taxonomy" id="2030880"/>
    <lineage>
        <taxon>Bacteria</taxon>
        <taxon>Pseudomonadati</taxon>
        <taxon>Pseudomonadota</taxon>
        <taxon>Gammaproteobacteria</taxon>
        <taxon>SAR86 cluster</taxon>
    </lineage>
</organism>
<dbReference type="PANTHER" id="PTHR21043:SF0">
    <property type="entry name" value="MITOCHONDRIAL ASSEMBLY OF RIBOSOMAL LARGE SUBUNIT PROTEIN 1"/>
    <property type="match status" value="1"/>
</dbReference>
<comment type="caution">
    <text evidence="3">The sequence shown here is derived from an EMBL/GenBank/DDBJ whole genome shotgun (WGS) entry which is preliminary data.</text>
</comment>
<dbReference type="GO" id="GO:0090071">
    <property type="term" value="P:negative regulation of ribosome biogenesis"/>
    <property type="evidence" value="ECO:0007669"/>
    <property type="project" value="UniProtKB-UniRule"/>
</dbReference>
<name>A0A520MVV0_9GAMM</name>
<sequence>MSTKNLSKICNHSLIESKAIDLLSLDVKNISSFADEIILATATSNRHAVSVSEQLVDHLKENKFHILGVEGEIDSGWILVDCGEVVINIMRQEQRDFYDLEGLWGENTLLKKTTNDY</sequence>
<comment type="subcellular location">
    <subcellularLocation>
        <location evidence="2">Cytoplasm</location>
    </subcellularLocation>
</comment>
<dbReference type="Proteomes" id="UP000315498">
    <property type="component" value="Unassembled WGS sequence"/>
</dbReference>
<dbReference type="GO" id="GO:0042256">
    <property type="term" value="P:cytosolic ribosome assembly"/>
    <property type="evidence" value="ECO:0007669"/>
    <property type="project" value="UniProtKB-UniRule"/>
</dbReference>
<evidence type="ECO:0000313" key="3">
    <source>
        <dbReference type="EMBL" id="RZO25343.1"/>
    </source>
</evidence>
<comment type="similarity">
    <text evidence="1 2">Belongs to the Iojap/RsfS family.</text>
</comment>
<reference evidence="3 4" key="1">
    <citation type="submission" date="2019-02" db="EMBL/GenBank/DDBJ databases">
        <title>Prokaryotic population dynamics and viral predation in marine succession experiment using metagenomics: the confinement effect.</title>
        <authorList>
            <person name="Haro-Moreno J.M."/>
            <person name="Rodriguez-Valera F."/>
            <person name="Lopez-Perez M."/>
        </authorList>
    </citation>
    <scope>NUCLEOTIDE SEQUENCE [LARGE SCALE GENOMIC DNA]</scope>
    <source>
        <strain evidence="3">MED-G161</strain>
    </source>
</reference>
<dbReference type="GO" id="GO:0017148">
    <property type="term" value="P:negative regulation of translation"/>
    <property type="evidence" value="ECO:0007669"/>
    <property type="project" value="UniProtKB-UniRule"/>
</dbReference>
<dbReference type="InterPro" id="IPR004394">
    <property type="entry name" value="Iojap/RsfS/C7orf30"/>
</dbReference>
<gene>
    <name evidence="2 3" type="primary">rsfS</name>
    <name evidence="3" type="ORF">EVA94_01110</name>
</gene>
<protein>
    <recommendedName>
        <fullName evidence="2">Ribosomal silencing factor RsfS</fullName>
    </recommendedName>
</protein>
<keyword evidence="2" id="KW-0963">Cytoplasm</keyword>
<dbReference type="NCBIfam" id="TIGR00090">
    <property type="entry name" value="rsfS_iojap_ybeB"/>
    <property type="match status" value="1"/>
</dbReference>
<dbReference type="AlphaFoldDB" id="A0A520MVV0"/>
<comment type="function">
    <text evidence="2">Functions as a ribosomal silencing factor. Interacts with ribosomal protein uL14 (rplN), blocking formation of intersubunit bridge B8. Prevents association of the 30S and 50S ribosomal subunits and the formation of functional ribosomes, thus repressing translation.</text>
</comment>
<accession>A0A520MVV0</accession>
<dbReference type="SUPFAM" id="SSF81301">
    <property type="entry name" value="Nucleotidyltransferase"/>
    <property type="match status" value="1"/>
</dbReference>